<evidence type="ECO:0008006" key="2">
    <source>
        <dbReference type="Google" id="ProtNLM"/>
    </source>
</evidence>
<gene>
    <name evidence="1" type="ORF">METZ01_LOCUS313321</name>
</gene>
<dbReference type="EMBL" id="UINC01100421">
    <property type="protein sequence ID" value="SVC60467.1"/>
    <property type="molecule type" value="Genomic_DNA"/>
</dbReference>
<proteinExistence type="predicted"/>
<evidence type="ECO:0000313" key="1">
    <source>
        <dbReference type="EMBL" id="SVC60467.1"/>
    </source>
</evidence>
<name>A0A382NJJ6_9ZZZZ</name>
<reference evidence="1" key="1">
    <citation type="submission" date="2018-05" db="EMBL/GenBank/DDBJ databases">
        <authorList>
            <person name="Lanie J.A."/>
            <person name="Ng W.-L."/>
            <person name="Kazmierczak K.M."/>
            <person name="Andrzejewski T.M."/>
            <person name="Davidsen T.M."/>
            <person name="Wayne K.J."/>
            <person name="Tettelin H."/>
            <person name="Glass J.I."/>
            <person name="Rusch D."/>
            <person name="Podicherti R."/>
            <person name="Tsui H.-C.T."/>
            <person name="Winkler M.E."/>
        </authorList>
    </citation>
    <scope>NUCLEOTIDE SEQUENCE</scope>
</reference>
<dbReference type="Gene3D" id="2.60.120.620">
    <property type="entry name" value="q2cbj1_9rhob like domain"/>
    <property type="match status" value="1"/>
</dbReference>
<organism evidence="1">
    <name type="scientific">marine metagenome</name>
    <dbReference type="NCBI Taxonomy" id="408172"/>
    <lineage>
        <taxon>unclassified sequences</taxon>
        <taxon>metagenomes</taxon>
        <taxon>ecological metagenomes</taxon>
    </lineage>
</organism>
<protein>
    <recommendedName>
        <fullName evidence="2">Prolyl 4-hydroxylase alpha subunit Fe(2+) 2OG dioxygenase domain-containing protein</fullName>
    </recommendedName>
</protein>
<accession>A0A382NJJ6</accession>
<dbReference type="AlphaFoldDB" id="A0A382NJJ6"/>
<sequence length="224" mass="26031">MEDDLLQEVHSDLNGFLLIQVSESLKKLVSKTEPFKHWLSNAVLSKETVDELLKLKFEPYKIEKHTGKRGSYNHSRIFFNKQCCNKYPVAKNIVHVFNHPSIISQLSNICGRDLTKGKLRIEYTLDTGDFWLEPHRDIKEKLLTFLVYLSKDSSSSEWGTTIYNRDLSFHSKAPYKSNMGLMFMSGEDTWHGVPKLNIQGIRKNLIINYVTRDWKSNHELAPNN</sequence>